<evidence type="ECO:0000313" key="1">
    <source>
        <dbReference type="EMBL" id="CAA9209251.1"/>
    </source>
</evidence>
<accession>A0A6J4GZM8</accession>
<proteinExistence type="predicted"/>
<dbReference type="EMBL" id="CADCTJ010000002">
    <property type="protein sequence ID" value="CAA9209251.1"/>
    <property type="molecule type" value="Genomic_DNA"/>
</dbReference>
<dbReference type="AlphaFoldDB" id="A0A6J4GZM8"/>
<organism evidence="1">
    <name type="scientific">uncultured Adhaeribacter sp</name>
    <dbReference type="NCBI Taxonomy" id="448109"/>
    <lineage>
        <taxon>Bacteria</taxon>
        <taxon>Pseudomonadati</taxon>
        <taxon>Bacteroidota</taxon>
        <taxon>Cytophagia</taxon>
        <taxon>Cytophagales</taxon>
        <taxon>Hymenobacteraceae</taxon>
        <taxon>Adhaeribacter</taxon>
        <taxon>environmental samples</taxon>
    </lineage>
</organism>
<gene>
    <name evidence="1" type="ORF">AVDCRST_MAG95-16</name>
</gene>
<reference evidence="1" key="1">
    <citation type="submission" date="2020-02" db="EMBL/GenBank/DDBJ databases">
        <authorList>
            <person name="Meier V. D."/>
        </authorList>
    </citation>
    <scope>NUCLEOTIDE SEQUENCE</scope>
    <source>
        <strain evidence="1">AVDCRST_MAG95</strain>
    </source>
</reference>
<sequence>MLGINKDETYLQPVFDGIDKCSFIKSEVANILINQIYG</sequence>
<name>A0A6J4GZM8_9BACT</name>
<protein>
    <submittedName>
        <fullName evidence="1">Uncharacterized protein</fullName>
    </submittedName>
</protein>